<evidence type="ECO:0000313" key="1">
    <source>
        <dbReference type="EMBL" id="JAD73113.1"/>
    </source>
</evidence>
<reference evidence="1" key="1">
    <citation type="submission" date="2014-09" db="EMBL/GenBank/DDBJ databases">
        <authorList>
            <person name="Magalhaes I.L.F."/>
            <person name="Oliveira U."/>
            <person name="Santos F.R."/>
            <person name="Vidigal T.H.D.A."/>
            <person name="Brescovit A.D."/>
            <person name="Santos A.J."/>
        </authorList>
    </citation>
    <scope>NUCLEOTIDE SEQUENCE</scope>
    <source>
        <tissue evidence="1">Shoot tissue taken approximately 20 cm above the soil surface</tissue>
    </source>
</reference>
<accession>A0A0A9CFB4</accession>
<sequence>MPGSSTQLHGRHNMIWTEHQTNIHYDTIEVERRNTKAKHDIINVVEQSFSISQDHALLIQ</sequence>
<organism evidence="1">
    <name type="scientific">Arundo donax</name>
    <name type="common">Giant reed</name>
    <name type="synonym">Donax arundinaceus</name>
    <dbReference type="NCBI Taxonomy" id="35708"/>
    <lineage>
        <taxon>Eukaryota</taxon>
        <taxon>Viridiplantae</taxon>
        <taxon>Streptophyta</taxon>
        <taxon>Embryophyta</taxon>
        <taxon>Tracheophyta</taxon>
        <taxon>Spermatophyta</taxon>
        <taxon>Magnoliopsida</taxon>
        <taxon>Liliopsida</taxon>
        <taxon>Poales</taxon>
        <taxon>Poaceae</taxon>
        <taxon>PACMAD clade</taxon>
        <taxon>Arundinoideae</taxon>
        <taxon>Arundineae</taxon>
        <taxon>Arundo</taxon>
    </lineage>
</organism>
<proteinExistence type="predicted"/>
<dbReference type="EMBL" id="GBRH01224782">
    <property type="protein sequence ID" value="JAD73113.1"/>
    <property type="molecule type" value="Transcribed_RNA"/>
</dbReference>
<reference evidence="1" key="2">
    <citation type="journal article" date="2015" name="Data Brief">
        <title>Shoot transcriptome of the giant reed, Arundo donax.</title>
        <authorList>
            <person name="Barrero R.A."/>
            <person name="Guerrero F.D."/>
            <person name="Moolhuijzen P."/>
            <person name="Goolsby J.A."/>
            <person name="Tidwell J."/>
            <person name="Bellgard S.E."/>
            <person name="Bellgard M.I."/>
        </authorList>
    </citation>
    <scope>NUCLEOTIDE SEQUENCE</scope>
    <source>
        <tissue evidence="1">Shoot tissue taken approximately 20 cm above the soil surface</tissue>
    </source>
</reference>
<protein>
    <submittedName>
        <fullName evidence="1">Uncharacterized protein</fullName>
    </submittedName>
</protein>
<name>A0A0A9CFB4_ARUDO</name>
<dbReference type="AlphaFoldDB" id="A0A0A9CFB4"/>